<dbReference type="EMBL" id="BK014913">
    <property type="protein sequence ID" value="DAD82245.1"/>
    <property type="molecule type" value="Genomic_DNA"/>
</dbReference>
<evidence type="ECO:0000313" key="1">
    <source>
        <dbReference type="EMBL" id="DAD82245.1"/>
    </source>
</evidence>
<reference evidence="1" key="1">
    <citation type="journal article" date="2021" name="Proc. Natl. Acad. Sci. U.S.A.">
        <title>A Catalog of Tens of Thousands of Viruses from Human Metagenomes Reveals Hidden Associations with Chronic Diseases.</title>
        <authorList>
            <person name="Tisza M.J."/>
            <person name="Buck C.B."/>
        </authorList>
    </citation>
    <scope>NUCLEOTIDE SEQUENCE</scope>
    <source>
        <strain evidence="1">CtwQg18</strain>
    </source>
</reference>
<protein>
    <submittedName>
        <fullName evidence="1">Uncharacterized protein</fullName>
    </submittedName>
</protein>
<proteinExistence type="predicted"/>
<name>A0A8S5MIS4_9CAUD</name>
<organism evidence="1">
    <name type="scientific">Siphoviridae sp. ctwQg18</name>
    <dbReference type="NCBI Taxonomy" id="2826516"/>
    <lineage>
        <taxon>Viruses</taxon>
        <taxon>Duplodnaviria</taxon>
        <taxon>Heunggongvirae</taxon>
        <taxon>Uroviricota</taxon>
        <taxon>Caudoviricetes</taxon>
    </lineage>
</organism>
<accession>A0A8S5MIS4</accession>
<sequence length="39" mass="4806">MKIHPFSRLYTALYTEPCRAVRKDEFSWLNTNYRIKRLS</sequence>